<reference evidence="3" key="1">
    <citation type="submission" date="2016-11" db="UniProtKB">
        <authorList>
            <consortium name="WormBaseParasite"/>
        </authorList>
    </citation>
    <scope>IDENTIFICATION</scope>
</reference>
<evidence type="ECO:0000256" key="1">
    <source>
        <dbReference type="SAM" id="MobiDB-lite"/>
    </source>
</evidence>
<dbReference type="PRINTS" id="PR01217">
    <property type="entry name" value="PRICHEXTENSN"/>
</dbReference>
<dbReference type="Proteomes" id="UP000095281">
    <property type="component" value="Unplaced"/>
</dbReference>
<evidence type="ECO:0000313" key="3">
    <source>
        <dbReference type="WBParaSite" id="MhA1_Contig25.frz3.gene24"/>
    </source>
</evidence>
<feature type="region of interest" description="Disordered" evidence="1">
    <location>
        <begin position="184"/>
        <end position="212"/>
    </location>
</feature>
<name>A0A1I8BJ57_MELHA</name>
<sequence>MKPPLLRLCQLTTNLVLLLEFVIIDTSFALIQMPMQIKSVEHVCFANKRIIFKNQIIFGRHRRQSTLLCRHFSTAIDCENNDNQESEREEQQQGPQHYYSVPVMRSERIQSQHYGQSTPFLWNSLLPKCRACDASTDENCVQLRITIRNCNDDEEGDYWTRMIPTQGPHQPTPAPPTPPYLPYLPPPTAPIPPPPLTPYPPPPPLQPLPSLPPPLPMPPPCISIGSPCPTNAFLITVRPVQAGGIPFPPPPASLAYAPTYSSSQAFSPSQALLPFAFHPSSQQVAPLTEQVFHPPAMPLQPQVPCQRCCRKCPSMFAENVRPCISMCWPSFEVLGCDENTVPDNSGHAESG</sequence>
<evidence type="ECO:0000313" key="2">
    <source>
        <dbReference type="Proteomes" id="UP000095281"/>
    </source>
</evidence>
<proteinExistence type="predicted"/>
<keyword evidence="2" id="KW-1185">Reference proteome</keyword>
<dbReference type="WBParaSite" id="MhA1_Contig25.frz3.gene24">
    <property type="protein sequence ID" value="MhA1_Contig25.frz3.gene24"/>
    <property type="gene ID" value="MhA1_Contig25.frz3.gene24"/>
</dbReference>
<dbReference type="AlphaFoldDB" id="A0A1I8BJ57"/>
<organism evidence="2 3">
    <name type="scientific">Meloidogyne hapla</name>
    <name type="common">Root-knot nematode worm</name>
    <dbReference type="NCBI Taxonomy" id="6305"/>
    <lineage>
        <taxon>Eukaryota</taxon>
        <taxon>Metazoa</taxon>
        <taxon>Ecdysozoa</taxon>
        <taxon>Nematoda</taxon>
        <taxon>Chromadorea</taxon>
        <taxon>Rhabditida</taxon>
        <taxon>Tylenchina</taxon>
        <taxon>Tylenchomorpha</taxon>
        <taxon>Tylenchoidea</taxon>
        <taxon>Meloidogynidae</taxon>
        <taxon>Meloidogyninae</taxon>
        <taxon>Meloidogyne</taxon>
    </lineage>
</organism>
<accession>A0A1I8BJ57</accession>
<protein>
    <submittedName>
        <fullName evidence="3">Uncharacterized protein</fullName>
    </submittedName>
</protein>